<evidence type="ECO:0000313" key="2">
    <source>
        <dbReference type="EMBL" id="MBX50688.1"/>
    </source>
</evidence>
<feature type="region of interest" description="Disordered" evidence="1">
    <location>
        <begin position="1"/>
        <end position="22"/>
    </location>
</feature>
<dbReference type="EMBL" id="GGEC01070204">
    <property type="protein sequence ID" value="MBX50688.1"/>
    <property type="molecule type" value="Transcribed_RNA"/>
</dbReference>
<dbReference type="AlphaFoldDB" id="A0A2P2P7F8"/>
<name>A0A2P2P7F8_RHIMU</name>
<reference evidence="2" key="1">
    <citation type="submission" date="2018-02" db="EMBL/GenBank/DDBJ databases">
        <title>Rhizophora mucronata_Transcriptome.</title>
        <authorList>
            <person name="Meera S.P."/>
            <person name="Sreeshan A."/>
            <person name="Augustine A."/>
        </authorList>
    </citation>
    <scope>NUCLEOTIDE SEQUENCE</scope>
    <source>
        <tissue evidence="2">Leaf</tissue>
    </source>
</reference>
<sequence length="22" mass="2609">MISLNRNSTFIQNSHKSSFRLQ</sequence>
<proteinExistence type="predicted"/>
<evidence type="ECO:0000256" key="1">
    <source>
        <dbReference type="SAM" id="MobiDB-lite"/>
    </source>
</evidence>
<accession>A0A2P2P7F8</accession>
<organism evidence="2">
    <name type="scientific">Rhizophora mucronata</name>
    <name type="common">Asiatic mangrove</name>
    <dbReference type="NCBI Taxonomy" id="61149"/>
    <lineage>
        <taxon>Eukaryota</taxon>
        <taxon>Viridiplantae</taxon>
        <taxon>Streptophyta</taxon>
        <taxon>Embryophyta</taxon>
        <taxon>Tracheophyta</taxon>
        <taxon>Spermatophyta</taxon>
        <taxon>Magnoliopsida</taxon>
        <taxon>eudicotyledons</taxon>
        <taxon>Gunneridae</taxon>
        <taxon>Pentapetalae</taxon>
        <taxon>rosids</taxon>
        <taxon>fabids</taxon>
        <taxon>Malpighiales</taxon>
        <taxon>Rhizophoraceae</taxon>
        <taxon>Rhizophora</taxon>
    </lineage>
</organism>
<protein>
    <submittedName>
        <fullName evidence="2">Uncharacterized protein</fullName>
    </submittedName>
</protein>